<feature type="domain" description="Glycosyl transferase family 28 C-terminal" evidence="1">
    <location>
        <begin position="226"/>
        <end position="365"/>
    </location>
</feature>
<dbReference type="Pfam" id="PF04101">
    <property type="entry name" value="Glyco_tran_28_C"/>
    <property type="match status" value="1"/>
</dbReference>
<dbReference type="AlphaFoldDB" id="A0A8J7JWF7"/>
<dbReference type="PANTHER" id="PTHR21015">
    <property type="entry name" value="UDP-N-ACETYLGLUCOSAMINE--N-ACETYLMURAMYL-(PENTAPEPTIDE) PYROPHOSPHORYL-UNDECAPRENOL N-ACETYLGLUCOSAMINE TRANSFERASE 1"/>
    <property type="match status" value="1"/>
</dbReference>
<dbReference type="PANTHER" id="PTHR21015:SF28">
    <property type="entry name" value="SLL1722 PROTEIN"/>
    <property type="match status" value="1"/>
</dbReference>
<dbReference type="Proteomes" id="UP000620559">
    <property type="component" value="Unassembled WGS sequence"/>
</dbReference>
<dbReference type="RefSeq" id="WP_193923732.1">
    <property type="nucleotide sequence ID" value="NZ_JADEWL010000107.1"/>
</dbReference>
<accession>A0A8J7JWF7</accession>
<evidence type="ECO:0000313" key="3">
    <source>
        <dbReference type="Proteomes" id="UP000620559"/>
    </source>
</evidence>
<comment type="caution">
    <text evidence="2">The sequence shown here is derived from an EMBL/GenBank/DDBJ whole genome shotgun (WGS) entry which is preliminary data.</text>
</comment>
<evidence type="ECO:0000313" key="2">
    <source>
        <dbReference type="EMBL" id="MBE9215590.1"/>
    </source>
</evidence>
<dbReference type="InterPro" id="IPR007235">
    <property type="entry name" value="Glyco_trans_28_C"/>
</dbReference>
<evidence type="ECO:0000259" key="1">
    <source>
        <dbReference type="Pfam" id="PF04101"/>
    </source>
</evidence>
<dbReference type="EMBL" id="JADEWL010000107">
    <property type="protein sequence ID" value="MBE9215590.1"/>
    <property type="molecule type" value="Genomic_DNA"/>
</dbReference>
<gene>
    <name evidence="2" type="ORF">IQ247_23470</name>
</gene>
<organism evidence="2 3">
    <name type="scientific">Plectonema cf. radiosum LEGE 06105</name>
    <dbReference type="NCBI Taxonomy" id="945769"/>
    <lineage>
        <taxon>Bacteria</taxon>
        <taxon>Bacillati</taxon>
        <taxon>Cyanobacteriota</taxon>
        <taxon>Cyanophyceae</taxon>
        <taxon>Oscillatoriophycideae</taxon>
        <taxon>Oscillatoriales</taxon>
        <taxon>Microcoleaceae</taxon>
        <taxon>Plectonema</taxon>
    </lineage>
</organism>
<proteinExistence type="predicted"/>
<protein>
    <submittedName>
        <fullName evidence="2">Glycosyltransferase</fullName>
    </submittedName>
</protein>
<dbReference type="GO" id="GO:0016758">
    <property type="term" value="F:hexosyltransferase activity"/>
    <property type="evidence" value="ECO:0007669"/>
    <property type="project" value="InterPro"/>
</dbReference>
<dbReference type="SUPFAM" id="SSF53756">
    <property type="entry name" value="UDP-Glycosyltransferase/glycogen phosphorylase"/>
    <property type="match status" value="1"/>
</dbReference>
<name>A0A8J7JWF7_9CYAN</name>
<sequence>MRLMVYSHDAFGLGNIRRMLAICEYLLDEIPQLSILLLSGSPMLQGFRLPKRLDYIKLPCLNRGNTGEIAVKFLGMDINETVKLRSQLILSAAVTFKPDVFLVDKKPLGIKNELKNTLNYLHKHLPKTKLVLLLRDILDAPEKTINEWEKNQYYQTIDKFYQLLLVVGLQEVFDFSRKYKLPATIVEKLRFCGYIRRPHGWKTSKIIRQELQLKPKEKLVLVTPGGGEDGYQLVNTYLEGQELLKNNQHCIQSLIFCGPEMPKAQKEELYKVAAKYPQVKMREFTDDLMSYVSAADVVVSMGGYNTICEILSAGKPAIIVPRINPSQEQLIRSERMNYLGLLKSINPEILTSQALMTQLFKVLDNPQKPKHIDLEGLPRIARHIRNLLVDKITENHPEFFCSQFKPISSISG</sequence>
<reference evidence="2" key="1">
    <citation type="submission" date="2020-10" db="EMBL/GenBank/DDBJ databases">
        <authorList>
            <person name="Castelo-Branco R."/>
            <person name="Eusebio N."/>
            <person name="Adriana R."/>
            <person name="Vieira A."/>
            <person name="Brugerolle De Fraissinette N."/>
            <person name="Rezende De Castro R."/>
            <person name="Schneider M.P."/>
            <person name="Vasconcelos V."/>
            <person name="Leao P.N."/>
        </authorList>
    </citation>
    <scope>NUCLEOTIDE SEQUENCE</scope>
    <source>
        <strain evidence="2">LEGE 06105</strain>
    </source>
</reference>
<keyword evidence="3" id="KW-1185">Reference proteome</keyword>
<dbReference type="Gene3D" id="3.40.50.2000">
    <property type="entry name" value="Glycogen Phosphorylase B"/>
    <property type="match status" value="1"/>
</dbReference>